<dbReference type="EMBL" id="CAXHTA020000006">
    <property type="protein sequence ID" value="CAL5221967.1"/>
    <property type="molecule type" value="Genomic_DNA"/>
</dbReference>
<dbReference type="Gene3D" id="3.20.20.80">
    <property type="entry name" value="Glycosidases"/>
    <property type="match status" value="1"/>
</dbReference>
<accession>A0ABP1FWW3</accession>
<organism evidence="1 2">
    <name type="scientific">Coccomyxa viridis</name>
    <dbReference type="NCBI Taxonomy" id="1274662"/>
    <lineage>
        <taxon>Eukaryota</taxon>
        <taxon>Viridiplantae</taxon>
        <taxon>Chlorophyta</taxon>
        <taxon>core chlorophytes</taxon>
        <taxon>Trebouxiophyceae</taxon>
        <taxon>Trebouxiophyceae incertae sedis</taxon>
        <taxon>Coccomyxaceae</taxon>
        <taxon>Coccomyxa</taxon>
    </lineage>
</organism>
<protein>
    <submittedName>
        <fullName evidence="1">G4249 protein</fullName>
    </submittedName>
</protein>
<comment type="caution">
    <text evidence="1">The sequence shown here is derived from an EMBL/GenBank/DDBJ whole genome shotgun (WGS) entry which is preliminary data.</text>
</comment>
<sequence length="361" mass="38921">MLVPDSYPNLPLNGLPYSSEALPIVTNSICCAQFLDSMTTRQHYIMVFKTLIGELFISDWVELLISVLAAVPETRARLLLDMIIEPDGYGFTWPGSSRSKCLRCYCIRRMDPMYPICPDCLFIGEGTGATRLAANWAQSGVSNASGSFNELLTRPYMQQVLVGPHIYCADVSGCAYATGQALYSKLDSTFSYLNLQGYYTGGGQPCHRYVTIIDELGSLFDSQEELDCFRSIVAFANNEAVTANGVHGGTQSWDSTGGILTNDNRTVQWFDISALTGGTTYMSTGLGLRPSYLLGFNPVQPITSVAPAHIDSAPAGAFLPTAKPHHTAASAKDSRLVIETVVPTGSVLLIAAISALAAQHC</sequence>
<dbReference type="Proteomes" id="UP001497392">
    <property type="component" value="Unassembled WGS sequence"/>
</dbReference>
<keyword evidence="2" id="KW-1185">Reference proteome</keyword>
<name>A0ABP1FWW3_9CHLO</name>
<evidence type="ECO:0000313" key="1">
    <source>
        <dbReference type="EMBL" id="CAL5221967.1"/>
    </source>
</evidence>
<reference evidence="1 2" key="1">
    <citation type="submission" date="2024-06" db="EMBL/GenBank/DDBJ databases">
        <authorList>
            <person name="Kraege A."/>
            <person name="Thomma B."/>
        </authorList>
    </citation>
    <scope>NUCLEOTIDE SEQUENCE [LARGE SCALE GENOMIC DNA]</scope>
</reference>
<gene>
    <name evidence="1" type="primary">g4249</name>
    <name evidence="1" type="ORF">VP750_LOCUS3626</name>
</gene>
<proteinExistence type="predicted"/>
<evidence type="ECO:0000313" key="2">
    <source>
        <dbReference type="Proteomes" id="UP001497392"/>
    </source>
</evidence>